<dbReference type="OMA" id="PRYWRGH"/>
<dbReference type="SUPFAM" id="SSF55961">
    <property type="entry name" value="Bet v1-like"/>
    <property type="match status" value="1"/>
</dbReference>
<sequence>MIRFTVCKDFPSHIKNQVWQIASDVKRMTEFWRGIKELNVVKNGDFYEGSVHFAFPASGKIRIEIENSLVRLVYLSGPMKGTQEISINETKLCSNWNVKLNFPYLLFERWIRDHFEQGARNALKRIVDSVQDSS</sequence>
<gene>
    <name evidence="1" type="ORF">ATY89_01305</name>
    <name evidence="2" type="ORF">ATZ20_04340</name>
</gene>
<dbReference type="GeneID" id="14551540"/>
<name>A0A0U2W2Z7_9CREN</name>
<dbReference type="PaxDb" id="1435377-SUSAZ_04775"/>
<reference evidence="3 4" key="1">
    <citation type="submission" date="2015-12" db="EMBL/GenBank/DDBJ databases">
        <title>A stable core within a dynamic pangenome in Sulfolobus acidocaldarius.</title>
        <authorList>
            <person name="Anderson R."/>
            <person name="Kouris A."/>
            <person name="Seward C."/>
            <person name="Campbell K."/>
            <person name="Whitaker R."/>
        </authorList>
    </citation>
    <scope>NUCLEOTIDE SEQUENCE [LARGE SCALE GENOMIC DNA]</scope>
    <source>
        <strain evidence="1 4">GG12-C01-09</strain>
        <strain evidence="2 3">NG05B_CO5_07</strain>
    </source>
</reference>
<dbReference type="EMBL" id="CP013695">
    <property type="protein sequence ID" value="ALU31444.1"/>
    <property type="molecule type" value="Genomic_DNA"/>
</dbReference>
<organism evidence="2 3">
    <name type="scientific">Sulfolobus acidocaldarius</name>
    <dbReference type="NCBI Taxonomy" id="2285"/>
    <lineage>
        <taxon>Archaea</taxon>
        <taxon>Thermoproteota</taxon>
        <taxon>Thermoprotei</taxon>
        <taxon>Sulfolobales</taxon>
        <taxon>Sulfolobaceae</taxon>
        <taxon>Sulfolobus</taxon>
    </lineage>
</organism>
<evidence type="ECO:0000313" key="2">
    <source>
        <dbReference type="EMBL" id="ALU31444.1"/>
    </source>
</evidence>
<evidence type="ECO:0000313" key="4">
    <source>
        <dbReference type="Proteomes" id="UP000065473"/>
    </source>
</evidence>
<dbReference type="STRING" id="1435377.SUSAZ_04775"/>
<dbReference type="OrthoDB" id="7914at2157"/>
<protein>
    <submittedName>
        <fullName evidence="2">Uncharacterized protein</fullName>
    </submittedName>
</protein>
<dbReference type="RefSeq" id="WP_011277890.1">
    <property type="nucleotide sequence ID" value="NZ_BHWZ01000002.1"/>
</dbReference>
<dbReference type="Proteomes" id="UP000060043">
    <property type="component" value="Chromosome"/>
</dbReference>
<proteinExistence type="predicted"/>
<evidence type="ECO:0000313" key="1">
    <source>
        <dbReference type="EMBL" id="ALU28725.1"/>
    </source>
</evidence>
<accession>A0A0U2W2Z7</accession>
<evidence type="ECO:0000313" key="3">
    <source>
        <dbReference type="Proteomes" id="UP000060043"/>
    </source>
</evidence>
<dbReference type="AlphaFoldDB" id="A0A0U2W2Z7"/>
<dbReference type="Proteomes" id="UP000065473">
    <property type="component" value="Chromosome"/>
</dbReference>
<dbReference type="EMBL" id="CP013694">
    <property type="protein sequence ID" value="ALU28725.1"/>
    <property type="molecule type" value="Genomic_DNA"/>
</dbReference>